<evidence type="ECO:0000256" key="1">
    <source>
        <dbReference type="SAM" id="MobiDB-lite"/>
    </source>
</evidence>
<name>A0A5N5WU71_9EURO</name>
<protein>
    <submittedName>
        <fullName evidence="3">Uncharacterized protein</fullName>
    </submittedName>
</protein>
<feature type="compositionally biased region" description="Low complexity" evidence="1">
    <location>
        <begin position="151"/>
        <end position="179"/>
    </location>
</feature>
<evidence type="ECO:0000313" key="4">
    <source>
        <dbReference type="Proteomes" id="UP000326565"/>
    </source>
</evidence>
<dbReference type="OrthoDB" id="5419608at2759"/>
<dbReference type="AlphaFoldDB" id="A0A5N5WU71"/>
<proteinExistence type="predicted"/>
<evidence type="ECO:0000256" key="2">
    <source>
        <dbReference type="SAM" id="SignalP"/>
    </source>
</evidence>
<sequence>MRYKITFLAFAATALASPAPEPSDPSELYDTNTFEAGSLLLDYLDPPSSIRNILATAIPPSFYVDMLDPASSSSILNEVSAGNFPAWYSSLPSNVKAWATTAFEDKTLSGPATADSSISVTASSVVAVSTSANTSANPTGSNAVKTSQVPTSPAATARSTSDASSSSASASASNSQSTGGASGPNGGVVTGVAGLAGAAGVLALVLAL</sequence>
<evidence type="ECO:0000313" key="3">
    <source>
        <dbReference type="EMBL" id="KAB8071859.1"/>
    </source>
</evidence>
<feature type="compositionally biased region" description="Low complexity" evidence="1">
    <location>
        <begin position="132"/>
        <end position="143"/>
    </location>
</feature>
<keyword evidence="4" id="KW-1185">Reference proteome</keyword>
<feature type="signal peptide" evidence="2">
    <location>
        <begin position="1"/>
        <end position="16"/>
    </location>
</feature>
<gene>
    <name evidence="3" type="ORF">BDV29DRAFT_178434</name>
</gene>
<feature type="region of interest" description="Disordered" evidence="1">
    <location>
        <begin position="132"/>
        <end position="183"/>
    </location>
</feature>
<reference evidence="3 4" key="1">
    <citation type="submission" date="2019-04" db="EMBL/GenBank/DDBJ databases">
        <title>Friends and foes A comparative genomics study of 23 Aspergillus species from section Flavi.</title>
        <authorList>
            <consortium name="DOE Joint Genome Institute"/>
            <person name="Kjaerbolling I."/>
            <person name="Vesth T."/>
            <person name="Frisvad J.C."/>
            <person name="Nybo J.L."/>
            <person name="Theobald S."/>
            <person name="Kildgaard S."/>
            <person name="Isbrandt T."/>
            <person name="Kuo A."/>
            <person name="Sato A."/>
            <person name="Lyhne E.K."/>
            <person name="Kogle M.E."/>
            <person name="Wiebenga A."/>
            <person name="Kun R.S."/>
            <person name="Lubbers R.J."/>
            <person name="Makela M.R."/>
            <person name="Barry K."/>
            <person name="Chovatia M."/>
            <person name="Clum A."/>
            <person name="Daum C."/>
            <person name="Haridas S."/>
            <person name="He G."/>
            <person name="LaButti K."/>
            <person name="Lipzen A."/>
            <person name="Mondo S."/>
            <person name="Riley R."/>
            <person name="Salamov A."/>
            <person name="Simmons B.A."/>
            <person name="Magnuson J.K."/>
            <person name="Henrissat B."/>
            <person name="Mortensen U.H."/>
            <person name="Larsen T.O."/>
            <person name="Devries R.P."/>
            <person name="Grigoriev I.V."/>
            <person name="Machida M."/>
            <person name="Baker S.E."/>
            <person name="Andersen M.R."/>
        </authorList>
    </citation>
    <scope>NUCLEOTIDE SEQUENCE [LARGE SCALE GENOMIC DNA]</scope>
    <source>
        <strain evidence="3 4">CBS 151.66</strain>
    </source>
</reference>
<organism evidence="3 4">
    <name type="scientific">Aspergillus leporis</name>
    <dbReference type="NCBI Taxonomy" id="41062"/>
    <lineage>
        <taxon>Eukaryota</taxon>
        <taxon>Fungi</taxon>
        <taxon>Dikarya</taxon>
        <taxon>Ascomycota</taxon>
        <taxon>Pezizomycotina</taxon>
        <taxon>Eurotiomycetes</taxon>
        <taxon>Eurotiomycetidae</taxon>
        <taxon>Eurotiales</taxon>
        <taxon>Aspergillaceae</taxon>
        <taxon>Aspergillus</taxon>
        <taxon>Aspergillus subgen. Circumdati</taxon>
    </lineage>
</organism>
<dbReference type="EMBL" id="ML732261">
    <property type="protein sequence ID" value="KAB8071859.1"/>
    <property type="molecule type" value="Genomic_DNA"/>
</dbReference>
<keyword evidence="2" id="KW-0732">Signal</keyword>
<accession>A0A5N5WU71</accession>
<feature type="chain" id="PRO_5025002336" evidence="2">
    <location>
        <begin position="17"/>
        <end position="208"/>
    </location>
</feature>
<dbReference type="Proteomes" id="UP000326565">
    <property type="component" value="Unassembled WGS sequence"/>
</dbReference>